<sequence length="271" mass="29526">MLTGDVVKFSRRNSFVLVLASFISADGFLWPFFYSGENLPRTQLFFWVAISIALLLVIIEISNSQLDAKSVALLGVLAALVAALRPLGAGAVGIEPMWFLLILSARVFGPSFGFLLGLISVFVSALLTGGLGPWLGYQIFAAAWIGLLAGLLPGRKSLRGVREIALLMLFAVIASELFGILMDLQFWPWALGTSTQLSFIPGAPLSENLSRFFTFHFLTAMAWDLPRAIFTAGLILITGRPVLNALRRAYVRAAFLTPIEFSERAKAQTVI</sequence>
<accession>A0A6J6GA93</accession>
<feature type="transmembrane region" description="Helical" evidence="1">
    <location>
        <begin position="225"/>
        <end position="243"/>
    </location>
</feature>
<feature type="transmembrane region" description="Helical" evidence="1">
    <location>
        <begin position="99"/>
        <end position="128"/>
    </location>
</feature>
<reference evidence="2" key="1">
    <citation type="submission" date="2020-05" db="EMBL/GenBank/DDBJ databases">
        <authorList>
            <person name="Chiriac C."/>
            <person name="Salcher M."/>
            <person name="Ghai R."/>
            <person name="Kavagutti S V."/>
        </authorList>
    </citation>
    <scope>NUCLEOTIDE SEQUENCE</scope>
</reference>
<dbReference type="GO" id="GO:0022857">
    <property type="term" value="F:transmembrane transporter activity"/>
    <property type="evidence" value="ECO:0007669"/>
    <property type="project" value="InterPro"/>
</dbReference>
<name>A0A6J6GA93_9ZZZZ</name>
<organism evidence="2">
    <name type="scientific">freshwater metagenome</name>
    <dbReference type="NCBI Taxonomy" id="449393"/>
    <lineage>
        <taxon>unclassified sequences</taxon>
        <taxon>metagenomes</taxon>
        <taxon>ecological metagenomes</taxon>
    </lineage>
</organism>
<dbReference type="PIRSF" id="PIRSF037395">
    <property type="entry name" value="UCP037395_ABCper"/>
    <property type="match status" value="1"/>
</dbReference>
<dbReference type="AlphaFoldDB" id="A0A6J6GA93"/>
<protein>
    <submittedName>
        <fullName evidence="2">Unannotated protein</fullName>
    </submittedName>
</protein>
<keyword evidence="1" id="KW-0472">Membrane</keyword>
<dbReference type="InterPro" id="IPR024529">
    <property type="entry name" value="ECF_trnsprt_substrate-spec"/>
</dbReference>
<dbReference type="InterPro" id="IPR017196">
    <property type="entry name" value="ECF_substrate-spec_UCP037395"/>
</dbReference>
<feature type="transmembrane region" description="Helical" evidence="1">
    <location>
        <begin position="68"/>
        <end position="87"/>
    </location>
</feature>
<dbReference type="EMBL" id="CAEZUG010000055">
    <property type="protein sequence ID" value="CAB4596709.1"/>
    <property type="molecule type" value="Genomic_DNA"/>
</dbReference>
<feature type="transmembrane region" description="Helical" evidence="1">
    <location>
        <begin position="44"/>
        <end position="62"/>
    </location>
</feature>
<proteinExistence type="predicted"/>
<feature type="transmembrane region" description="Helical" evidence="1">
    <location>
        <begin position="134"/>
        <end position="152"/>
    </location>
</feature>
<evidence type="ECO:0000313" key="2">
    <source>
        <dbReference type="EMBL" id="CAB4596709.1"/>
    </source>
</evidence>
<keyword evidence="1" id="KW-1133">Transmembrane helix</keyword>
<keyword evidence="1" id="KW-0812">Transmembrane</keyword>
<feature type="transmembrane region" description="Helical" evidence="1">
    <location>
        <begin position="164"/>
        <end position="182"/>
    </location>
</feature>
<dbReference type="Pfam" id="PF12822">
    <property type="entry name" value="ECF_trnsprt"/>
    <property type="match status" value="1"/>
</dbReference>
<evidence type="ECO:0000256" key="1">
    <source>
        <dbReference type="SAM" id="Phobius"/>
    </source>
</evidence>
<feature type="transmembrane region" description="Helical" evidence="1">
    <location>
        <begin position="15"/>
        <end position="32"/>
    </location>
</feature>
<dbReference type="EMBL" id="CAEZWQ010000071">
    <property type="protein sequence ID" value="CAB4663548.1"/>
    <property type="molecule type" value="Genomic_DNA"/>
</dbReference>
<gene>
    <name evidence="2" type="ORF">UFOPK1795_00915</name>
    <name evidence="3" type="ORF">UFOPK2275_00693</name>
</gene>
<evidence type="ECO:0000313" key="3">
    <source>
        <dbReference type="EMBL" id="CAB4663548.1"/>
    </source>
</evidence>
<dbReference type="Gene3D" id="1.10.1760.20">
    <property type="match status" value="1"/>
</dbReference>